<keyword evidence="1" id="KW-0614">Plasmid</keyword>
<dbReference type="AlphaFoldDB" id="C0RBP8"/>
<evidence type="ECO:0000313" key="1">
    <source>
        <dbReference type="EMBL" id="ACN53172.1"/>
    </source>
</evidence>
<geneLocation type="plasmid" evidence="1 2">
    <name>A14S_lp28-8</name>
</geneLocation>
<dbReference type="EMBL" id="CP001465">
    <property type="protein sequence ID" value="ACN53172.1"/>
    <property type="molecule type" value="Genomic_DNA"/>
</dbReference>
<protein>
    <submittedName>
        <fullName evidence="1">Uncharacterized protein</fullName>
    </submittedName>
</protein>
<evidence type="ECO:0000313" key="2">
    <source>
        <dbReference type="Proteomes" id="UP000003481"/>
    </source>
</evidence>
<gene>
    <name evidence="1" type="ORF">BSPA14S_N0021</name>
</gene>
<accession>C0RBP8</accession>
<name>C0RBP8_9SPIR</name>
<organism evidence="1 2">
    <name type="scientific">Borreliella spielmanii A14S</name>
    <dbReference type="NCBI Taxonomy" id="498742"/>
    <lineage>
        <taxon>Bacteria</taxon>
        <taxon>Pseudomonadati</taxon>
        <taxon>Spirochaetota</taxon>
        <taxon>Spirochaetia</taxon>
        <taxon>Spirochaetales</taxon>
        <taxon>Borreliaceae</taxon>
        <taxon>Borreliella</taxon>
    </lineage>
</organism>
<proteinExistence type="predicted"/>
<dbReference type="HOGENOM" id="CLU_3059132_0_0_12"/>
<dbReference type="Gene3D" id="1.10.3160.10">
    <property type="entry name" value="Bbcrasp-1"/>
    <property type="match status" value="1"/>
</dbReference>
<reference evidence="1 2" key="1">
    <citation type="journal article" date="2012" name="J. Bacteriol.">
        <title>Whole-Genome Sequences of Borrelia bissettii, Borrelia valaisiana, and Borrelia spielmanii.</title>
        <authorList>
            <person name="Schutzer S.E."/>
            <person name="Fraser-Liggett C.M."/>
            <person name="Qiu W.G."/>
            <person name="Kraiczy P."/>
            <person name="Mongodin E.F."/>
            <person name="Dunn J.J."/>
            <person name="Luft B.J."/>
            <person name="Casjens S.R."/>
        </authorList>
    </citation>
    <scope>NUCLEOTIDE SEQUENCE [LARGE SCALE GENOMIC DNA]</scope>
    <source>
        <strain evidence="1 2">A14S</strain>
        <plasmid evidence="1 2">A14S_lp28-8</plasmid>
    </source>
</reference>
<sequence>MLIVMSGQYYFQYELEFSTEKIKDQMDKLMSLNREELSLILSKLKGFLTFKKR</sequence>
<dbReference type="Proteomes" id="UP000003481">
    <property type="component" value="Plasmid A14S_lp28-8"/>
</dbReference>